<dbReference type="Proteomes" id="UP000238479">
    <property type="component" value="Chromosome 5"/>
</dbReference>
<dbReference type="Gramene" id="PRQ29820">
    <property type="protein sequence ID" value="PRQ29820"/>
    <property type="gene ID" value="RchiOBHm_Chr5g0017971"/>
</dbReference>
<reference evidence="1 2" key="1">
    <citation type="journal article" date="2018" name="Nat. Genet.">
        <title>The Rosa genome provides new insights in the design of modern roses.</title>
        <authorList>
            <person name="Bendahmane M."/>
        </authorList>
    </citation>
    <scope>NUCLEOTIDE SEQUENCE [LARGE SCALE GENOMIC DNA]</scope>
    <source>
        <strain evidence="2">cv. Old Blush</strain>
    </source>
</reference>
<gene>
    <name evidence="1" type="ORF">RchiOBHm_Chr5g0017971</name>
</gene>
<keyword evidence="2" id="KW-1185">Reference proteome</keyword>
<organism evidence="1 2">
    <name type="scientific">Rosa chinensis</name>
    <name type="common">China rose</name>
    <dbReference type="NCBI Taxonomy" id="74649"/>
    <lineage>
        <taxon>Eukaryota</taxon>
        <taxon>Viridiplantae</taxon>
        <taxon>Streptophyta</taxon>
        <taxon>Embryophyta</taxon>
        <taxon>Tracheophyta</taxon>
        <taxon>Spermatophyta</taxon>
        <taxon>Magnoliopsida</taxon>
        <taxon>eudicotyledons</taxon>
        <taxon>Gunneridae</taxon>
        <taxon>Pentapetalae</taxon>
        <taxon>rosids</taxon>
        <taxon>fabids</taxon>
        <taxon>Rosales</taxon>
        <taxon>Rosaceae</taxon>
        <taxon>Rosoideae</taxon>
        <taxon>Rosoideae incertae sedis</taxon>
        <taxon>Rosa</taxon>
    </lineage>
</organism>
<dbReference type="AlphaFoldDB" id="A0A2P6Q6M4"/>
<protein>
    <submittedName>
        <fullName evidence="1">Uncharacterized protein</fullName>
    </submittedName>
</protein>
<name>A0A2P6Q6M4_ROSCH</name>
<dbReference type="EMBL" id="PDCK01000043">
    <property type="protein sequence ID" value="PRQ29820.1"/>
    <property type="molecule type" value="Genomic_DNA"/>
</dbReference>
<accession>A0A2P6Q6M4</accession>
<comment type="caution">
    <text evidence="1">The sequence shown here is derived from an EMBL/GenBank/DDBJ whole genome shotgun (WGS) entry which is preliminary data.</text>
</comment>
<proteinExistence type="predicted"/>
<evidence type="ECO:0000313" key="2">
    <source>
        <dbReference type="Proteomes" id="UP000238479"/>
    </source>
</evidence>
<evidence type="ECO:0000313" key="1">
    <source>
        <dbReference type="EMBL" id="PRQ29820.1"/>
    </source>
</evidence>
<sequence length="97" mass="11045">MPTTGSDNNPQRSAFKPLTLTSRLPLSFVRPCLQPLNQAGPNPVTNRHHINRQPVWLHSPPSEEARSLPQLSEPLDKHKGAHENLVFRETRVERIQK</sequence>